<sequence>MTNKVAIEAMLSDYFDAMHTQDMEKFDRVFHTNVVLYSAQTGELNRRPYDVYRDAVVNRESPQSKGEARNDKIIMIDEISDTAALAKVQLEMFGGVMQDYLTLIHIDGRWQIISKIWERVGDVA</sequence>
<dbReference type="InterPro" id="IPR039437">
    <property type="entry name" value="FrzH/put_lumazine-bd"/>
</dbReference>
<dbReference type="SUPFAM" id="SSF54427">
    <property type="entry name" value="NTF2-like"/>
    <property type="match status" value="1"/>
</dbReference>
<dbReference type="EMBL" id="CAEZUR010000061">
    <property type="protein sequence ID" value="CAB4611081.1"/>
    <property type="molecule type" value="Genomic_DNA"/>
</dbReference>
<dbReference type="Pfam" id="PF12893">
    <property type="entry name" value="Lumazine_bd_2"/>
    <property type="match status" value="1"/>
</dbReference>
<dbReference type="Gene3D" id="3.10.450.50">
    <property type="match status" value="1"/>
</dbReference>
<name>A0A6J6HBQ7_9ZZZZ</name>
<proteinExistence type="predicted"/>
<evidence type="ECO:0000313" key="1">
    <source>
        <dbReference type="EMBL" id="CAB4611081.1"/>
    </source>
</evidence>
<dbReference type="AlphaFoldDB" id="A0A6J6HBQ7"/>
<accession>A0A6J6HBQ7</accession>
<protein>
    <submittedName>
        <fullName evidence="1">Unannotated protein</fullName>
    </submittedName>
</protein>
<reference evidence="1" key="1">
    <citation type="submission" date="2020-05" db="EMBL/GenBank/DDBJ databases">
        <authorList>
            <person name="Chiriac C."/>
            <person name="Salcher M."/>
            <person name="Ghai R."/>
            <person name="Kavagutti S V."/>
        </authorList>
    </citation>
    <scope>NUCLEOTIDE SEQUENCE</scope>
</reference>
<organism evidence="1">
    <name type="scientific">freshwater metagenome</name>
    <dbReference type="NCBI Taxonomy" id="449393"/>
    <lineage>
        <taxon>unclassified sequences</taxon>
        <taxon>metagenomes</taxon>
        <taxon>ecological metagenomes</taxon>
    </lineage>
</organism>
<gene>
    <name evidence="1" type="ORF">UFOPK1843_00832</name>
</gene>
<dbReference type="InterPro" id="IPR032710">
    <property type="entry name" value="NTF2-like_dom_sf"/>
</dbReference>